<dbReference type="RefSeq" id="WP_245369415.1">
    <property type="nucleotide sequence ID" value="NZ_JAGGMS010000001.1"/>
</dbReference>
<reference evidence="7 8" key="1">
    <citation type="submission" date="2021-03" db="EMBL/GenBank/DDBJ databases">
        <title>Sequencing the genomes of 1000 actinobacteria strains.</title>
        <authorList>
            <person name="Klenk H.-P."/>
        </authorList>
    </citation>
    <scope>NUCLEOTIDE SEQUENCE [LARGE SCALE GENOMIC DNA]</scope>
    <source>
        <strain evidence="7 8">DSM 45510</strain>
    </source>
</reference>
<keyword evidence="4 7" id="KW-0067">ATP-binding</keyword>
<dbReference type="InterPro" id="IPR003593">
    <property type="entry name" value="AAA+_ATPase"/>
</dbReference>
<protein>
    <submittedName>
        <fullName evidence="7">ABC-2 type transport system ATP-binding protein</fullName>
    </submittedName>
</protein>
<dbReference type="InterPro" id="IPR027417">
    <property type="entry name" value="P-loop_NTPase"/>
</dbReference>
<keyword evidence="5" id="KW-0046">Antibiotic resistance</keyword>
<dbReference type="GO" id="GO:0005524">
    <property type="term" value="F:ATP binding"/>
    <property type="evidence" value="ECO:0007669"/>
    <property type="project" value="UniProtKB-KW"/>
</dbReference>
<evidence type="ECO:0000259" key="6">
    <source>
        <dbReference type="PROSITE" id="PS50893"/>
    </source>
</evidence>
<accession>A0ABS4PU27</accession>
<evidence type="ECO:0000313" key="8">
    <source>
        <dbReference type="Proteomes" id="UP000741013"/>
    </source>
</evidence>
<dbReference type="PROSITE" id="PS50893">
    <property type="entry name" value="ABC_TRANSPORTER_2"/>
    <property type="match status" value="1"/>
</dbReference>
<evidence type="ECO:0000256" key="4">
    <source>
        <dbReference type="ARBA" id="ARBA00022840"/>
    </source>
</evidence>
<comment type="subcellular location">
    <subcellularLocation>
        <location evidence="1">Cell membrane</location>
        <topology evidence="1">Peripheral membrane protein</topology>
    </subcellularLocation>
</comment>
<sequence length="334" mass="37430">MRPLIVVRDLVKEFHRPKRVEGRFGGLRTMFTRERVTKRAVDGISFTLQEGELVGYLGPNGAGKSTTVKMLAGILVPTSGTVEVAGAVPWRDRSRNARQIGLVFGQRSQLWWDLPLRESLRLIGDLYEVPDDRYRLNLAHHSELLELGPFLDTPVRQLSLGQRMRGDLAAALLYEPRVLYLDEPTVGLDVVARDRIRGFIAELNRERGTTVVLTTHDLDEVERLCDRIVLIDQGRVLFDGGVEALKSRFPPHRELVMRLAGQHIVPDVPGTVVREAGEGRWAVRFDPAVTPAAALVAELLRRYAVADLSVQEARLEDVVHRLYTEPAHVPPAPC</sequence>
<organism evidence="7 8">
    <name type="scientific">Amycolatopsis magusensis</name>
    <dbReference type="NCBI Taxonomy" id="882444"/>
    <lineage>
        <taxon>Bacteria</taxon>
        <taxon>Bacillati</taxon>
        <taxon>Actinomycetota</taxon>
        <taxon>Actinomycetes</taxon>
        <taxon>Pseudonocardiales</taxon>
        <taxon>Pseudonocardiaceae</taxon>
        <taxon>Amycolatopsis</taxon>
    </lineage>
</organism>
<gene>
    <name evidence="7" type="ORF">JOM49_004455</name>
</gene>
<evidence type="ECO:0000256" key="3">
    <source>
        <dbReference type="ARBA" id="ARBA00022741"/>
    </source>
</evidence>
<proteinExistence type="predicted"/>
<dbReference type="PANTHER" id="PTHR42711">
    <property type="entry name" value="ABC TRANSPORTER ATP-BINDING PROTEIN"/>
    <property type="match status" value="1"/>
</dbReference>
<keyword evidence="2" id="KW-0813">Transport</keyword>
<comment type="caution">
    <text evidence="7">The sequence shown here is derived from an EMBL/GenBank/DDBJ whole genome shotgun (WGS) entry which is preliminary data.</text>
</comment>
<dbReference type="InterPro" id="IPR050763">
    <property type="entry name" value="ABC_transporter_ATP-binding"/>
</dbReference>
<evidence type="ECO:0000256" key="2">
    <source>
        <dbReference type="ARBA" id="ARBA00022448"/>
    </source>
</evidence>
<dbReference type="SMART" id="SM00382">
    <property type="entry name" value="AAA"/>
    <property type="match status" value="1"/>
</dbReference>
<dbReference type="Pfam" id="PF00005">
    <property type="entry name" value="ABC_tran"/>
    <property type="match status" value="1"/>
</dbReference>
<feature type="domain" description="ABC transporter" evidence="6">
    <location>
        <begin position="5"/>
        <end position="258"/>
    </location>
</feature>
<dbReference type="SUPFAM" id="SSF52540">
    <property type="entry name" value="P-loop containing nucleoside triphosphate hydrolases"/>
    <property type="match status" value="1"/>
</dbReference>
<dbReference type="Proteomes" id="UP000741013">
    <property type="component" value="Unassembled WGS sequence"/>
</dbReference>
<evidence type="ECO:0000256" key="5">
    <source>
        <dbReference type="ARBA" id="ARBA00023251"/>
    </source>
</evidence>
<name>A0ABS4PU27_9PSEU</name>
<dbReference type="InterPro" id="IPR003439">
    <property type="entry name" value="ABC_transporter-like_ATP-bd"/>
</dbReference>
<keyword evidence="8" id="KW-1185">Reference proteome</keyword>
<keyword evidence="3" id="KW-0547">Nucleotide-binding</keyword>
<dbReference type="EMBL" id="JAGGMS010000001">
    <property type="protein sequence ID" value="MBP2182929.1"/>
    <property type="molecule type" value="Genomic_DNA"/>
</dbReference>
<dbReference type="PANTHER" id="PTHR42711:SF1">
    <property type="entry name" value="ABC-TRANSPORT PROTEIN, ATP-BINDING COMPONENT"/>
    <property type="match status" value="1"/>
</dbReference>
<evidence type="ECO:0000256" key="1">
    <source>
        <dbReference type="ARBA" id="ARBA00004202"/>
    </source>
</evidence>
<evidence type="ECO:0000313" key="7">
    <source>
        <dbReference type="EMBL" id="MBP2182929.1"/>
    </source>
</evidence>
<dbReference type="Gene3D" id="3.40.50.300">
    <property type="entry name" value="P-loop containing nucleotide triphosphate hydrolases"/>
    <property type="match status" value="1"/>
</dbReference>